<dbReference type="Proteomes" id="UP000092993">
    <property type="component" value="Unassembled WGS sequence"/>
</dbReference>
<accession>A0A1C7LUU1</accession>
<dbReference type="AlphaFoldDB" id="A0A1C7LUU1"/>
<organism evidence="1 2">
    <name type="scientific">Grifola frondosa</name>
    <name type="common">Maitake</name>
    <name type="synonym">Polyporus frondosus</name>
    <dbReference type="NCBI Taxonomy" id="5627"/>
    <lineage>
        <taxon>Eukaryota</taxon>
        <taxon>Fungi</taxon>
        <taxon>Dikarya</taxon>
        <taxon>Basidiomycota</taxon>
        <taxon>Agaricomycotina</taxon>
        <taxon>Agaricomycetes</taxon>
        <taxon>Polyporales</taxon>
        <taxon>Grifolaceae</taxon>
        <taxon>Grifola</taxon>
    </lineage>
</organism>
<sequence length="248" mass="27574">MLGVRGGRERTAMTKHPDSCSFQSCSPVFQLCYNTYGQTAQKAVKTEGDGPHHHHPAHNLHSNFRHCMMSTPDLLTNCIYACLYAHQDGGHDWALLSTGRTSTKSSVLYRATNEGSSSWRFECKDERVTRSCNVRLLVHLRYAPILFHFSLLLTWTTRAGSTQDGAVSWLRLYALLWCIPLDTPARDGQERFTPEHESRSPESGGAKACMCISLVLIAMQRLRSDLSTLRLAGTKSALASVAFALPTT</sequence>
<dbReference type="OrthoDB" id="3016366at2759"/>
<comment type="caution">
    <text evidence="1">The sequence shown here is derived from an EMBL/GenBank/DDBJ whole genome shotgun (WGS) entry which is preliminary data.</text>
</comment>
<proteinExistence type="predicted"/>
<protein>
    <submittedName>
        <fullName evidence="1">Uncharacterized protein</fullName>
    </submittedName>
</protein>
<keyword evidence="2" id="KW-1185">Reference proteome</keyword>
<evidence type="ECO:0000313" key="2">
    <source>
        <dbReference type="Proteomes" id="UP000092993"/>
    </source>
</evidence>
<name>A0A1C7LUU1_GRIFR</name>
<dbReference type="EMBL" id="LUGG01000023">
    <property type="protein sequence ID" value="OBZ67709.1"/>
    <property type="molecule type" value="Genomic_DNA"/>
</dbReference>
<gene>
    <name evidence="1" type="ORF">A0H81_12281</name>
</gene>
<evidence type="ECO:0000313" key="1">
    <source>
        <dbReference type="EMBL" id="OBZ67709.1"/>
    </source>
</evidence>
<reference evidence="1 2" key="1">
    <citation type="submission" date="2016-03" db="EMBL/GenBank/DDBJ databases">
        <title>Whole genome sequencing of Grifola frondosa 9006-11.</title>
        <authorList>
            <person name="Min B."/>
            <person name="Park H."/>
            <person name="Kim J.-G."/>
            <person name="Cho H."/>
            <person name="Oh Y.-L."/>
            <person name="Kong W.-S."/>
            <person name="Choi I.-G."/>
        </authorList>
    </citation>
    <scope>NUCLEOTIDE SEQUENCE [LARGE SCALE GENOMIC DNA]</scope>
    <source>
        <strain evidence="1 2">9006-11</strain>
    </source>
</reference>